<comment type="caution">
    <text evidence="1">The sequence shown here is derived from an EMBL/GenBank/DDBJ whole genome shotgun (WGS) entry which is preliminary data.</text>
</comment>
<name>A0A540LSC1_MALBA</name>
<keyword evidence="2" id="KW-1185">Reference proteome</keyword>
<sequence>MPLSSAVVRMTSWGFSLGGEHGLDAGFASEVETVAGARLLNPILWSLQNNGRADEAAVPGYEYRHQLVRAEGRRSGEEDLCLVTVLRVTLCLVAKIEKNKEMTYVIFS</sequence>
<evidence type="ECO:0000313" key="2">
    <source>
        <dbReference type="Proteomes" id="UP000315295"/>
    </source>
</evidence>
<gene>
    <name evidence="1" type="ORF">C1H46_025177</name>
</gene>
<evidence type="ECO:0000313" key="1">
    <source>
        <dbReference type="EMBL" id="TQD89328.1"/>
    </source>
</evidence>
<dbReference type="Proteomes" id="UP000315295">
    <property type="component" value="Unassembled WGS sequence"/>
</dbReference>
<reference evidence="1 2" key="1">
    <citation type="journal article" date="2019" name="G3 (Bethesda)">
        <title>Sequencing of a Wild Apple (Malus baccata) Genome Unravels the Differences Between Cultivated and Wild Apple Species Regarding Disease Resistance and Cold Tolerance.</title>
        <authorList>
            <person name="Chen X."/>
        </authorList>
    </citation>
    <scope>NUCLEOTIDE SEQUENCE [LARGE SCALE GENOMIC DNA]</scope>
    <source>
        <strain evidence="2">cv. Shandingzi</strain>
        <tissue evidence="1">Leaves</tissue>
    </source>
</reference>
<protein>
    <submittedName>
        <fullName evidence="1">Uncharacterized protein</fullName>
    </submittedName>
</protein>
<dbReference type="EMBL" id="VIEB01000483">
    <property type="protein sequence ID" value="TQD89328.1"/>
    <property type="molecule type" value="Genomic_DNA"/>
</dbReference>
<accession>A0A540LSC1</accession>
<proteinExistence type="predicted"/>
<organism evidence="1 2">
    <name type="scientific">Malus baccata</name>
    <name type="common">Siberian crab apple</name>
    <name type="synonym">Pyrus baccata</name>
    <dbReference type="NCBI Taxonomy" id="106549"/>
    <lineage>
        <taxon>Eukaryota</taxon>
        <taxon>Viridiplantae</taxon>
        <taxon>Streptophyta</taxon>
        <taxon>Embryophyta</taxon>
        <taxon>Tracheophyta</taxon>
        <taxon>Spermatophyta</taxon>
        <taxon>Magnoliopsida</taxon>
        <taxon>eudicotyledons</taxon>
        <taxon>Gunneridae</taxon>
        <taxon>Pentapetalae</taxon>
        <taxon>rosids</taxon>
        <taxon>fabids</taxon>
        <taxon>Rosales</taxon>
        <taxon>Rosaceae</taxon>
        <taxon>Amygdaloideae</taxon>
        <taxon>Maleae</taxon>
        <taxon>Malus</taxon>
    </lineage>
</organism>
<dbReference type="AlphaFoldDB" id="A0A540LSC1"/>